<evidence type="ECO:0000313" key="2">
    <source>
        <dbReference type="Proteomes" id="UP001612741"/>
    </source>
</evidence>
<organism evidence="1 2">
    <name type="scientific">Nonomuraea typhae</name>
    <dbReference type="NCBI Taxonomy" id="2603600"/>
    <lineage>
        <taxon>Bacteria</taxon>
        <taxon>Bacillati</taxon>
        <taxon>Actinomycetota</taxon>
        <taxon>Actinomycetes</taxon>
        <taxon>Streptosporangiales</taxon>
        <taxon>Streptosporangiaceae</taxon>
        <taxon>Nonomuraea</taxon>
    </lineage>
</organism>
<gene>
    <name evidence="1" type="ORF">ACIBG2_16070</name>
</gene>
<sequence>MVRTEQAIYGLTYGMGHLMIDPARIDPGFGIELAIRCLDADRITKVRRQVMDARGRTDENSATGGENIRGFGIEQFGEIVSQISGQIENVSLTFTKDRTRPAHITGNDRSVKLPLGSTPASLLHDLQRIEEVCAQPSPLPEFEFIAQVRPLLPKSEQAQRLDERLDAMLGGDEPALLALAVPSLCRDRYDFAESFKMTLGGRSQHHTELGIDQLVEAVQNRQPGSRLRALRDGRIQMFADTDGHELISSKVPADHWLTAEVSEGSFHYFYWQRRWYKIGAEYLAVIEQRITEFLARPTKVTMPPWPKGSNPKDNDEDWYNKQVAAQQGYVLLDKNTVHTARLRGGGLEICDALGPAGQFICVKKAEATAELNHLFAQGRVAMETLRFDTEAQEKFLTKVDELAPGHPLDRTFRSLTLVYGILLKDGALLTPDSLFAFAKVSLLHAVTALEGMGVRVEIVSISRTSATGMVTPAGETGSSS</sequence>
<proteinExistence type="predicted"/>
<keyword evidence="2" id="KW-1185">Reference proteome</keyword>
<comment type="caution">
    <text evidence="1">The sequence shown here is derived from an EMBL/GenBank/DDBJ whole genome shotgun (WGS) entry which is preliminary data.</text>
</comment>
<dbReference type="Pfam" id="PF19614">
    <property type="entry name" value="DUF6119"/>
    <property type="match status" value="1"/>
</dbReference>
<evidence type="ECO:0000313" key="1">
    <source>
        <dbReference type="EMBL" id="MFI6498905.1"/>
    </source>
</evidence>
<dbReference type="EMBL" id="JBITGY010000004">
    <property type="protein sequence ID" value="MFI6498905.1"/>
    <property type="molecule type" value="Genomic_DNA"/>
</dbReference>
<dbReference type="InterPro" id="IPR026487">
    <property type="entry name" value="CHP04141"/>
</dbReference>
<accession>A0ABW7YTJ4</accession>
<reference evidence="1 2" key="1">
    <citation type="submission" date="2024-10" db="EMBL/GenBank/DDBJ databases">
        <title>The Natural Products Discovery Center: Release of the First 8490 Sequenced Strains for Exploring Actinobacteria Biosynthetic Diversity.</title>
        <authorList>
            <person name="Kalkreuter E."/>
            <person name="Kautsar S.A."/>
            <person name="Yang D."/>
            <person name="Bader C.D."/>
            <person name="Teijaro C.N."/>
            <person name="Fluegel L."/>
            <person name="Davis C.M."/>
            <person name="Simpson J.R."/>
            <person name="Lauterbach L."/>
            <person name="Steele A.D."/>
            <person name="Gui C."/>
            <person name="Meng S."/>
            <person name="Li G."/>
            <person name="Viehrig K."/>
            <person name="Ye F."/>
            <person name="Su P."/>
            <person name="Kiefer A.F."/>
            <person name="Nichols A."/>
            <person name="Cepeda A.J."/>
            <person name="Yan W."/>
            <person name="Fan B."/>
            <person name="Jiang Y."/>
            <person name="Adhikari A."/>
            <person name="Zheng C.-J."/>
            <person name="Schuster L."/>
            <person name="Cowan T.M."/>
            <person name="Smanski M.J."/>
            <person name="Chevrette M.G."/>
            <person name="De Carvalho L.P.S."/>
            <person name="Shen B."/>
        </authorList>
    </citation>
    <scope>NUCLEOTIDE SEQUENCE [LARGE SCALE GENOMIC DNA]</scope>
    <source>
        <strain evidence="1 2">NPDC050545</strain>
    </source>
</reference>
<protein>
    <submittedName>
        <fullName evidence="1">DUF6119 family protein</fullName>
    </submittedName>
</protein>
<dbReference type="NCBIfam" id="TIGR04141">
    <property type="entry name" value="TIGR04141 family sporadically distributed protein"/>
    <property type="match status" value="1"/>
</dbReference>
<name>A0ABW7YTJ4_9ACTN</name>
<dbReference type="Proteomes" id="UP001612741">
    <property type="component" value="Unassembled WGS sequence"/>
</dbReference>
<dbReference type="RefSeq" id="WP_397082138.1">
    <property type="nucleotide sequence ID" value="NZ_JBITGY010000004.1"/>
</dbReference>